<accession>A0A6J4P871</accession>
<reference evidence="1" key="1">
    <citation type="submission" date="2020-02" db="EMBL/GenBank/DDBJ databases">
        <authorList>
            <person name="Meier V. D."/>
        </authorList>
    </citation>
    <scope>NUCLEOTIDE SEQUENCE</scope>
    <source>
        <strain evidence="1">AVDCRST_MAG60</strain>
    </source>
</reference>
<protein>
    <submittedName>
        <fullName evidence="1">Uncharacterized protein</fullName>
    </submittedName>
</protein>
<gene>
    <name evidence="1" type="ORF">AVDCRST_MAG60-2436</name>
</gene>
<sequence length="30" mass="3251">MQVRPATRCRAAWIGAHGRLALGVRADDDS</sequence>
<dbReference type="EMBL" id="CADCUN010000267">
    <property type="protein sequence ID" value="CAA9407203.1"/>
    <property type="molecule type" value="Genomic_DNA"/>
</dbReference>
<name>A0A6J4P871_9ACTN</name>
<proteinExistence type="predicted"/>
<dbReference type="AlphaFoldDB" id="A0A6J4P871"/>
<evidence type="ECO:0000313" key="1">
    <source>
        <dbReference type="EMBL" id="CAA9407203.1"/>
    </source>
</evidence>
<organism evidence="1">
    <name type="scientific">uncultured Nocardioides sp</name>
    <dbReference type="NCBI Taxonomy" id="198441"/>
    <lineage>
        <taxon>Bacteria</taxon>
        <taxon>Bacillati</taxon>
        <taxon>Actinomycetota</taxon>
        <taxon>Actinomycetes</taxon>
        <taxon>Propionibacteriales</taxon>
        <taxon>Nocardioidaceae</taxon>
        <taxon>Nocardioides</taxon>
        <taxon>environmental samples</taxon>
    </lineage>
</organism>